<evidence type="ECO:0000256" key="3">
    <source>
        <dbReference type="ARBA" id="ARBA00022741"/>
    </source>
</evidence>
<dbReference type="NCBIfam" id="TIGR00488">
    <property type="entry name" value="bis(5'-nucleosyl)-tetraphosphatase (symmetrical) YqeK"/>
    <property type="match status" value="1"/>
</dbReference>
<dbReference type="InterPro" id="IPR006675">
    <property type="entry name" value="HDIG_dom"/>
</dbReference>
<proteinExistence type="predicted"/>
<evidence type="ECO:0000259" key="7">
    <source>
        <dbReference type="PROSITE" id="PS51831"/>
    </source>
</evidence>
<organism evidence="8 9">
    <name type="scientific">Calidifontibacillus erzurumensis</name>
    <dbReference type="NCBI Taxonomy" id="2741433"/>
    <lineage>
        <taxon>Bacteria</taxon>
        <taxon>Bacillati</taxon>
        <taxon>Bacillota</taxon>
        <taxon>Bacilli</taxon>
        <taxon>Bacillales</taxon>
        <taxon>Bacillaceae</taxon>
        <taxon>Calidifontibacillus/Schinkia group</taxon>
        <taxon>Calidifontibacillus</taxon>
    </lineage>
</organism>
<dbReference type="InterPro" id="IPR051094">
    <property type="entry name" value="Diverse_Catalytic_Enzymes"/>
</dbReference>
<evidence type="ECO:0000313" key="8">
    <source>
        <dbReference type="EMBL" id="NSL50258.1"/>
    </source>
</evidence>
<dbReference type="PANTHER" id="PTHR35795:SF1">
    <property type="entry name" value="BIS(5'-NUCLEOSYL)-TETRAPHOSPHATASE, SYMMETRICAL"/>
    <property type="match status" value="1"/>
</dbReference>
<keyword evidence="9" id="KW-1185">Reference proteome</keyword>
<keyword evidence="4" id="KW-0378">Hydrolase</keyword>
<dbReference type="NCBIfam" id="TIGR00277">
    <property type="entry name" value="HDIG"/>
    <property type="match status" value="1"/>
</dbReference>
<evidence type="ECO:0000256" key="5">
    <source>
        <dbReference type="ARBA" id="ARBA00023004"/>
    </source>
</evidence>
<dbReference type="Proteomes" id="UP000625804">
    <property type="component" value="Unassembled WGS sequence"/>
</dbReference>
<dbReference type="SMART" id="SM00471">
    <property type="entry name" value="HDc"/>
    <property type="match status" value="1"/>
</dbReference>
<keyword evidence="2" id="KW-0479">Metal-binding</keyword>
<dbReference type="AlphaFoldDB" id="A0A8J8KAN1"/>
<keyword evidence="3" id="KW-0547">Nucleotide-binding</keyword>
<evidence type="ECO:0000256" key="1">
    <source>
        <dbReference type="ARBA" id="ARBA00012506"/>
    </source>
</evidence>
<dbReference type="RefSeq" id="WP_173729459.1">
    <property type="nucleotide sequence ID" value="NZ_JABTTE010000001.1"/>
</dbReference>
<protein>
    <recommendedName>
        <fullName evidence="1">bis(5'-nucleosyl)-tetraphosphatase (symmetrical)</fullName>
        <ecNumber evidence="1">3.6.1.41</ecNumber>
    </recommendedName>
</protein>
<dbReference type="InterPro" id="IPR006674">
    <property type="entry name" value="HD_domain"/>
</dbReference>
<dbReference type="InterPro" id="IPR005249">
    <property type="entry name" value="YqeK"/>
</dbReference>
<reference evidence="8" key="1">
    <citation type="submission" date="2020-06" db="EMBL/GenBank/DDBJ databases">
        <title>A novel thermopfilic bacterium from Erzurum, Turkey.</title>
        <authorList>
            <person name="Adiguzel A."/>
            <person name="Ay H."/>
            <person name="Baltaci M.O."/>
        </authorList>
    </citation>
    <scope>NUCLEOTIDE SEQUENCE</scope>
    <source>
        <strain evidence="8">P2</strain>
    </source>
</reference>
<dbReference type="PROSITE" id="PS51831">
    <property type="entry name" value="HD"/>
    <property type="match status" value="1"/>
</dbReference>
<evidence type="ECO:0000256" key="2">
    <source>
        <dbReference type="ARBA" id="ARBA00022723"/>
    </source>
</evidence>
<dbReference type="SUPFAM" id="SSF109604">
    <property type="entry name" value="HD-domain/PDEase-like"/>
    <property type="match status" value="1"/>
</dbReference>
<dbReference type="Pfam" id="PF01966">
    <property type="entry name" value="HD"/>
    <property type="match status" value="1"/>
</dbReference>
<sequence>MDRQKALQIVKKQLTDKRYEHTIGVMETSIQLAKKYGADVKKAELAAIFHDYAKFRPKEEMEKIIISQKLPSQLLDYHSELWHAPVGAYLVKEEAGIDDEEILQAIRYHTTGNKDMTLLDKIVFLADYIEPGRKFPGVDHVRELSQQSLDKAVIQALKNTIKFLLDKNQLIYPDTLETYNSLMKKQQMKEDFN</sequence>
<comment type="catalytic activity">
    <reaction evidence="6">
        <text>P(1),P(4)-bis(5'-adenosyl) tetraphosphate + H2O = 2 ADP + 2 H(+)</text>
        <dbReference type="Rhea" id="RHEA:24252"/>
        <dbReference type="ChEBI" id="CHEBI:15377"/>
        <dbReference type="ChEBI" id="CHEBI:15378"/>
        <dbReference type="ChEBI" id="CHEBI:58141"/>
        <dbReference type="ChEBI" id="CHEBI:456216"/>
        <dbReference type="EC" id="3.6.1.41"/>
    </reaction>
</comment>
<comment type="caution">
    <text evidence="8">The sequence shown here is derived from an EMBL/GenBank/DDBJ whole genome shotgun (WGS) entry which is preliminary data.</text>
</comment>
<accession>A0A8J8KAN1</accession>
<dbReference type="PANTHER" id="PTHR35795">
    <property type="entry name" value="SLR1885 PROTEIN"/>
    <property type="match status" value="1"/>
</dbReference>
<dbReference type="EC" id="3.6.1.41" evidence="1"/>
<evidence type="ECO:0000313" key="9">
    <source>
        <dbReference type="Proteomes" id="UP000625804"/>
    </source>
</evidence>
<name>A0A8J8KAN1_9BACI</name>
<dbReference type="GO" id="GO:0046872">
    <property type="term" value="F:metal ion binding"/>
    <property type="evidence" value="ECO:0007669"/>
    <property type="project" value="UniProtKB-KW"/>
</dbReference>
<evidence type="ECO:0000256" key="6">
    <source>
        <dbReference type="ARBA" id="ARBA00049417"/>
    </source>
</evidence>
<keyword evidence="5" id="KW-0408">Iron</keyword>
<dbReference type="EMBL" id="JABTTE010000001">
    <property type="protein sequence ID" value="NSL50258.1"/>
    <property type="molecule type" value="Genomic_DNA"/>
</dbReference>
<gene>
    <name evidence="8" type="ORF">HR057_00590</name>
</gene>
<dbReference type="GO" id="GO:0008803">
    <property type="term" value="F:bis(5'-nucleosyl)-tetraphosphatase (symmetrical) activity"/>
    <property type="evidence" value="ECO:0007669"/>
    <property type="project" value="UniProtKB-EC"/>
</dbReference>
<dbReference type="CDD" id="cd00077">
    <property type="entry name" value="HDc"/>
    <property type="match status" value="1"/>
</dbReference>
<dbReference type="InterPro" id="IPR003607">
    <property type="entry name" value="HD/PDEase_dom"/>
</dbReference>
<evidence type="ECO:0000256" key="4">
    <source>
        <dbReference type="ARBA" id="ARBA00022801"/>
    </source>
</evidence>
<dbReference type="Gene3D" id="1.10.3210.10">
    <property type="entry name" value="Hypothetical protein af1432"/>
    <property type="match status" value="1"/>
</dbReference>
<feature type="domain" description="HD" evidence="7">
    <location>
        <begin position="18"/>
        <end position="132"/>
    </location>
</feature>
<dbReference type="GO" id="GO:0000166">
    <property type="term" value="F:nucleotide binding"/>
    <property type="evidence" value="ECO:0007669"/>
    <property type="project" value="UniProtKB-KW"/>
</dbReference>